<evidence type="ECO:0000256" key="5">
    <source>
        <dbReference type="ARBA" id="ARBA00022741"/>
    </source>
</evidence>
<dbReference type="Pfam" id="PF00664">
    <property type="entry name" value="ABC_membrane"/>
    <property type="match status" value="1"/>
</dbReference>
<keyword evidence="3" id="KW-1003">Cell membrane</keyword>
<evidence type="ECO:0000256" key="3">
    <source>
        <dbReference type="ARBA" id="ARBA00022475"/>
    </source>
</evidence>
<keyword evidence="13" id="KW-1185">Reference proteome</keyword>
<dbReference type="InterPro" id="IPR039421">
    <property type="entry name" value="Type_1_exporter"/>
</dbReference>
<dbReference type="InterPro" id="IPR011527">
    <property type="entry name" value="ABC1_TM_dom"/>
</dbReference>
<feature type="transmembrane region" description="Helical" evidence="9">
    <location>
        <begin position="39"/>
        <end position="63"/>
    </location>
</feature>
<feature type="domain" description="ABC transmembrane type-1" evidence="11">
    <location>
        <begin position="40"/>
        <end position="323"/>
    </location>
</feature>
<accession>I0I5I9</accession>
<dbReference type="PANTHER" id="PTHR43394:SF1">
    <property type="entry name" value="ATP-BINDING CASSETTE SUB-FAMILY B MEMBER 10, MITOCHONDRIAL"/>
    <property type="match status" value="1"/>
</dbReference>
<name>I0I5I9_CALAS</name>
<organism evidence="12 13">
    <name type="scientific">Caldilinea aerophila (strain DSM 14535 / JCM 11387 / NBRC 104270 / STL-6-O1)</name>
    <dbReference type="NCBI Taxonomy" id="926550"/>
    <lineage>
        <taxon>Bacteria</taxon>
        <taxon>Bacillati</taxon>
        <taxon>Chloroflexota</taxon>
        <taxon>Caldilineae</taxon>
        <taxon>Caldilineales</taxon>
        <taxon>Caldilineaceae</taxon>
        <taxon>Caldilinea</taxon>
    </lineage>
</organism>
<dbReference type="AlphaFoldDB" id="I0I5I9"/>
<dbReference type="InterPro" id="IPR036640">
    <property type="entry name" value="ABC1_TM_sf"/>
</dbReference>
<protein>
    <submittedName>
        <fullName evidence="12">Putative ABC transporter</fullName>
    </submittedName>
</protein>
<dbReference type="eggNOG" id="COG1132">
    <property type="taxonomic scope" value="Bacteria"/>
</dbReference>
<evidence type="ECO:0000259" key="10">
    <source>
        <dbReference type="PROSITE" id="PS50893"/>
    </source>
</evidence>
<evidence type="ECO:0000256" key="1">
    <source>
        <dbReference type="ARBA" id="ARBA00004651"/>
    </source>
</evidence>
<evidence type="ECO:0000256" key="6">
    <source>
        <dbReference type="ARBA" id="ARBA00022840"/>
    </source>
</evidence>
<evidence type="ECO:0000256" key="4">
    <source>
        <dbReference type="ARBA" id="ARBA00022692"/>
    </source>
</evidence>
<dbReference type="GO" id="GO:0015421">
    <property type="term" value="F:ABC-type oligopeptide transporter activity"/>
    <property type="evidence" value="ECO:0007669"/>
    <property type="project" value="TreeGrafter"/>
</dbReference>
<dbReference type="Pfam" id="PF00005">
    <property type="entry name" value="ABC_tran"/>
    <property type="match status" value="1"/>
</dbReference>
<evidence type="ECO:0000259" key="11">
    <source>
        <dbReference type="PROSITE" id="PS50929"/>
    </source>
</evidence>
<dbReference type="PATRIC" id="fig|926550.5.peg.2716"/>
<dbReference type="Gene3D" id="3.40.50.300">
    <property type="entry name" value="P-loop containing nucleotide triphosphate hydrolases"/>
    <property type="match status" value="1"/>
</dbReference>
<dbReference type="PROSITE" id="PS00211">
    <property type="entry name" value="ABC_TRANSPORTER_1"/>
    <property type="match status" value="1"/>
</dbReference>
<feature type="domain" description="ABC transporter" evidence="10">
    <location>
        <begin position="357"/>
        <end position="594"/>
    </location>
</feature>
<keyword evidence="5" id="KW-0547">Nucleotide-binding</keyword>
<dbReference type="RefSeq" id="WP_014433759.1">
    <property type="nucleotide sequence ID" value="NC_017079.1"/>
</dbReference>
<dbReference type="SUPFAM" id="SSF52540">
    <property type="entry name" value="P-loop containing nucleoside triphosphate hydrolases"/>
    <property type="match status" value="1"/>
</dbReference>
<keyword evidence="2" id="KW-0813">Transport</keyword>
<evidence type="ECO:0000313" key="12">
    <source>
        <dbReference type="EMBL" id="BAM00527.1"/>
    </source>
</evidence>
<feature type="transmembrane region" description="Helical" evidence="9">
    <location>
        <begin position="182"/>
        <end position="199"/>
    </location>
</feature>
<keyword evidence="7 9" id="KW-1133">Transmembrane helix</keyword>
<dbReference type="GO" id="GO:0005886">
    <property type="term" value="C:plasma membrane"/>
    <property type="evidence" value="ECO:0007669"/>
    <property type="project" value="UniProtKB-SubCell"/>
</dbReference>
<feature type="transmembrane region" description="Helical" evidence="9">
    <location>
        <begin position="75"/>
        <end position="96"/>
    </location>
</feature>
<dbReference type="CDD" id="cd18542">
    <property type="entry name" value="ABC_6TM_YknU_like"/>
    <property type="match status" value="1"/>
</dbReference>
<dbReference type="InterPro" id="IPR027417">
    <property type="entry name" value="P-loop_NTPase"/>
</dbReference>
<dbReference type="GO" id="GO:0016887">
    <property type="term" value="F:ATP hydrolysis activity"/>
    <property type="evidence" value="ECO:0007669"/>
    <property type="project" value="InterPro"/>
</dbReference>
<keyword evidence="4 9" id="KW-0812">Transmembrane</keyword>
<feature type="transmembrane region" description="Helical" evidence="9">
    <location>
        <begin position="159"/>
        <end position="176"/>
    </location>
</feature>
<feature type="transmembrane region" description="Helical" evidence="9">
    <location>
        <begin position="294"/>
        <end position="311"/>
    </location>
</feature>
<dbReference type="PROSITE" id="PS50893">
    <property type="entry name" value="ABC_TRANSPORTER_2"/>
    <property type="match status" value="1"/>
</dbReference>
<dbReference type="Gene3D" id="1.20.1560.10">
    <property type="entry name" value="ABC transporter type 1, transmembrane domain"/>
    <property type="match status" value="1"/>
</dbReference>
<dbReference type="SMART" id="SM00382">
    <property type="entry name" value="AAA"/>
    <property type="match status" value="1"/>
</dbReference>
<gene>
    <name evidence="12" type="ordered locus">CLDAP_24870</name>
</gene>
<dbReference type="GO" id="GO:0005524">
    <property type="term" value="F:ATP binding"/>
    <property type="evidence" value="ECO:0007669"/>
    <property type="project" value="UniProtKB-KW"/>
</dbReference>
<dbReference type="STRING" id="926550.CLDAP_24870"/>
<dbReference type="PANTHER" id="PTHR43394">
    <property type="entry name" value="ATP-DEPENDENT PERMEASE MDL1, MITOCHONDRIAL"/>
    <property type="match status" value="1"/>
</dbReference>
<keyword evidence="6" id="KW-0067">ATP-binding</keyword>
<evidence type="ECO:0000256" key="7">
    <source>
        <dbReference type="ARBA" id="ARBA00022989"/>
    </source>
</evidence>
<proteinExistence type="predicted"/>
<dbReference type="InterPro" id="IPR003439">
    <property type="entry name" value="ABC_transporter-like_ATP-bd"/>
</dbReference>
<feature type="transmembrane region" description="Helical" evidence="9">
    <location>
        <begin position="257"/>
        <end position="282"/>
    </location>
</feature>
<dbReference type="InterPro" id="IPR003593">
    <property type="entry name" value="AAA+_ATPase"/>
</dbReference>
<evidence type="ECO:0000313" key="13">
    <source>
        <dbReference type="Proteomes" id="UP000007880"/>
    </source>
</evidence>
<reference evidence="12 13" key="1">
    <citation type="submission" date="2012-02" db="EMBL/GenBank/DDBJ databases">
        <title>Complete genome sequence of Caldilinea aerophila DSM 14535 (= NBRC 102666).</title>
        <authorList>
            <person name="Oguchi A."/>
            <person name="Hosoyama A."/>
            <person name="Sekine M."/>
            <person name="Fukai R."/>
            <person name="Kato Y."/>
            <person name="Nakamura S."/>
            <person name="Hanada S."/>
            <person name="Yamazaki S."/>
            <person name="Fujita N."/>
        </authorList>
    </citation>
    <scope>NUCLEOTIDE SEQUENCE [LARGE SCALE GENOMIC DNA]</scope>
    <source>
        <strain evidence="13">DSM 14535 / JCM 11387 / NBRC 104270 / STL-6-O1</strain>
    </source>
</reference>
<dbReference type="OrthoDB" id="9762778at2"/>
<dbReference type="SUPFAM" id="SSF90123">
    <property type="entry name" value="ABC transporter transmembrane region"/>
    <property type="match status" value="1"/>
</dbReference>
<dbReference type="EMBL" id="AP012337">
    <property type="protein sequence ID" value="BAM00527.1"/>
    <property type="molecule type" value="Genomic_DNA"/>
</dbReference>
<dbReference type="HOGENOM" id="CLU_000604_84_3_0"/>
<dbReference type="InterPro" id="IPR017871">
    <property type="entry name" value="ABC_transporter-like_CS"/>
</dbReference>
<evidence type="ECO:0000256" key="9">
    <source>
        <dbReference type="SAM" id="Phobius"/>
    </source>
</evidence>
<dbReference type="Proteomes" id="UP000007880">
    <property type="component" value="Chromosome"/>
</dbReference>
<keyword evidence="8 9" id="KW-0472">Membrane</keyword>
<evidence type="ECO:0000256" key="8">
    <source>
        <dbReference type="ARBA" id="ARBA00023136"/>
    </source>
</evidence>
<comment type="subcellular location">
    <subcellularLocation>
        <location evidence="1">Cell membrane</location>
        <topology evidence="1">Multi-pass membrane protein</topology>
    </subcellularLocation>
</comment>
<dbReference type="FunFam" id="3.40.50.300:FF:000221">
    <property type="entry name" value="Multidrug ABC transporter ATP-binding protein"/>
    <property type="match status" value="1"/>
</dbReference>
<sequence>MLDTTAQPAPPPPFDLRQTIGVGKLAGFWRMMTHYRTTYLVSTISMGISAILNTATFLLLRYFVDHYMVEGDRSVHLTAYVGGFLALAIGQAFATFNSRRLAAKTAEGIARRIREYIFDHIQRLSFTYHDKTQTGELIQRATSDVDTIRRFFADQAIEAGRIVLLFMVNFIAIYLLDWRLAWFSVIVVPVVMGISVFFFRRVEKAYESYQEQEARLSSTLQENLSGVRVVKAFARQEYEKAKFDKENREKYARGRHLLLMHALFWPVTDVMCGAQMLGGYLFAGWLTINGEITIGTYVAYAGLVVWIIWPLRNLGRLIVQMSESLVSFGRIAEVLKEEREPIVEGSVRTDKPVRGEIVFEDVHFAYDGSGRAALHGISFAVKPGQSVALIGGTGSGKSSLVNLLPRFYEYTSGRILLDGVELKEYPRHYLRQQIGIVEQEPFLFSRTVRDNITYGVKRQVSDAEVEAAARAAAIHDVIVNKLPHGYDTLVGERGITLSGGQKQRVAIARTLLKDPRILILDDSTSAVDFETEAEIRQALRRLMEGRTTFIIAHRIQSVMDADLILVLDHGRIVQRGTHEELIAQDGMYRRIYQAQMRLEAELEEELSRV</sequence>
<dbReference type="PROSITE" id="PS50929">
    <property type="entry name" value="ABC_TM1F"/>
    <property type="match status" value="1"/>
</dbReference>
<evidence type="ECO:0000256" key="2">
    <source>
        <dbReference type="ARBA" id="ARBA00022448"/>
    </source>
</evidence>
<dbReference type="KEGG" id="cap:CLDAP_24870"/>